<dbReference type="SUPFAM" id="SSF48452">
    <property type="entry name" value="TPR-like"/>
    <property type="match status" value="1"/>
</dbReference>
<dbReference type="Gene3D" id="1.25.40.10">
    <property type="entry name" value="Tetratricopeptide repeat domain"/>
    <property type="match status" value="1"/>
</dbReference>
<feature type="region of interest" description="Disordered" evidence="2">
    <location>
        <begin position="179"/>
        <end position="200"/>
    </location>
</feature>
<keyword evidence="1" id="KW-0175">Coiled coil</keyword>
<feature type="compositionally biased region" description="Polar residues" evidence="2">
    <location>
        <begin position="191"/>
        <end position="200"/>
    </location>
</feature>
<dbReference type="InterPro" id="IPR019734">
    <property type="entry name" value="TPR_rpt"/>
</dbReference>
<protein>
    <submittedName>
        <fullName evidence="3">Uncharacterized protein</fullName>
    </submittedName>
</protein>
<evidence type="ECO:0000313" key="3">
    <source>
        <dbReference type="EMBL" id="SVA69259.1"/>
    </source>
</evidence>
<dbReference type="SMART" id="SM00028">
    <property type="entry name" value="TPR"/>
    <property type="match status" value="2"/>
</dbReference>
<organism evidence="3">
    <name type="scientific">marine metagenome</name>
    <dbReference type="NCBI Taxonomy" id="408172"/>
    <lineage>
        <taxon>unclassified sequences</taxon>
        <taxon>metagenomes</taxon>
        <taxon>ecological metagenomes</taxon>
    </lineage>
</organism>
<name>A0A381XWV3_9ZZZZ</name>
<dbReference type="PROSITE" id="PS50005">
    <property type="entry name" value="TPR"/>
    <property type="match status" value="2"/>
</dbReference>
<feature type="coiled-coil region" evidence="1">
    <location>
        <begin position="327"/>
        <end position="368"/>
    </location>
</feature>
<accession>A0A381XWV3</accession>
<gene>
    <name evidence="3" type="ORF">METZ01_LOCUS122113</name>
</gene>
<dbReference type="EMBL" id="UINC01016676">
    <property type="protein sequence ID" value="SVA69259.1"/>
    <property type="molecule type" value="Genomic_DNA"/>
</dbReference>
<proteinExistence type="predicted"/>
<evidence type="ECO:0000256" key="2">
    <source>
        <dbReference type="SAM" id="MobiDB-lite"/>
    </source>
</evidence>
<sequence length="469" mass="52160">MKQHGKYFIFTFFLANLVLGSTRVAYSRPGRMMRVPTSSNQKTPYLFRTGFSTEIHNFDPFNTAKGVYFDMELSRGFGFGFSAVMGGDTTSLATLAESQYNSPVEFGFHFQQRVYTYNDISLSVGLQDVVFESEQTSEEMVSLNTSLLSFFVVLASEKNLGEYKMNTYMGFGTGGLAPVDADTLPPPDPAQSGSATSDSTDTNSGVFLGFLLKTPYFARRGGMDIVGEFDGTGVNVGLRIPLTSDYRLNLGFTHIEKLPEWGNRYWSGHPGFSLGLDMAVPRDPRRRVQGGPSSPTNIYGPGDGAPGGVETMPLHRDSTIAMANVAVETLRDSMALMNNEMRNLLVRLNAMEQNSKFLSDSLSSLKLETNVSEQNMNEAMRHLSRSLRYFYAGDYREALKEVDLALELNPNLALAYARRGSIYYKLGDVQRATINWNLALRLDPEYTDVRNILKALHENNLRSASLIEE</sequence>
<reference evidence="3" key="1">
    <citation type="submission" date="2018-05" db="EMBL/GenBank/DDBJ databases">
        <authorList>
            <person name="Lanie J.A."/>
            <person name="Ng W.-L."/>
            <person name="Kazmierczak K.M."/>
            <person name="Andrzejewski T.M."/>
            <person name="Davidsen T.M."/>
            <person name="Wayne K.J."/>
            <person name="Tettelin H."/>
            <person name="Glass J.I."/>
            <person name="Rusch D."/>
            <person name="Podicherti R."/>
            <person name="Tsui H.-C.T."/>
            <person name="Winkler M.E."/>
        </authorList>
    </citation>
    <scope>NUCLEOTIDE SEQUENCE</scope>
</reference>
<dbReference type="AlphaFoldDB" id="A0A381XWV3"/>
<dbReference type="InterPro" id="IPR011990">
    <property type="entry name" value="TPR-like_helical_dom_sf"/>
</dbReference>
<evidence type="ECO:0000256" key="1">
    <source>
        <dbReference type="SAM" id="Coils"/>
    </source>
</evidence>